<keyword evidence="2" id="KW-1185">Reference proteome</keyword>
<dbReference type="RefSeq" id="WP_183413591.1">
    <property type="nucleotide sequence ID" value="NZ_JACHYB010000002.1"/>
</dbReference>
<evidence type="ECO:0000313" key="2">
    <source>
        <dbReference type="Proteomes" id="UP000544222"/>
    </source>
</evidence>
<dbReference type="InterPro" id="IPR046228">
    <property type="entry name" value="DUF6261"/>
</dbReference>
<name>A0A7W5H2N2_9PORP</name>
<comment type="caution">
    <text evidence="1">The sequence shown here is derived from an EMBL/GenBank/DDBJ whole genome shotgun (WGS) entry which is preliminary data.</text>
</comment>
<dbReference type="Pfam" id="PF19775">
    <property type="entry name" value="DUF6261"/>
    <property type="match status" value="1"/>
</dbReference>
<sequence length="246" mass="27306">MSIHNFSLRPLHNEEHFKFHTDVDGLITEATPEVLKIPLLYPPYKALLSNELEAMDKISKSSTTEKIDAADIARDNVIQGIVKMDNAMLHHFDPAVSEAASRVKIVLDSFAGITHYAYDKESAAIIKLLELLKGSLAADVAAIGLTSWVTELEAKNKEFDDLFTSRYDEQAAKSALQMKDIRVQIDDAYNKFTERINALMVIEGEAAYADFVTKLNLRIDHYANLLALRKGRNKAAAKAATATPEA</sequence>
<accession>A0A7W5H2N2</accession>
<dbReference type="EMBL" id="JACHYB010000002">
    <property type="protein sequence ID" value="MBB3187759.1"/>
    <property type="molecule type" value="Genomic_DNA"/>
</dbReference>
<proteinExistence type="predicted"/>
<protein>
    <submittedName>
        <fullName evidence="1">Uncharacterized protein</fullName>
    </submittedName>
</protein>
<dbReference type="Proteomes" id="UP000544222">
    <property type="component" value="Unassembled WGS sequence"/>
</dbReference>
<organism evidence="1 2">
    <name type="scientific">Microbacter margulisiae</name>
    <dbReference type="NCBI Taxonomy" id="1350067"/>
    <lineage>
        <taxon>Bacteria</taxon>
        <taxon>Pseudomonadati</taxon>
        <taxon>Bacteroidota</taxon>
        <taxon>Bacteroidia</taxon>
        <taxon>Bacteroidales</taxon>
        <taxon>Porphyromonadaceae</taxon>
        <taxon>Microbacter</taxon>
    </lineage>
</organism>
<gene>
    <name evidence="1" type="ORF">FHX64_001957</name>
</gene>
<dbReference type="AlphaFoldDB" id="A0A7W5H2N2"/>
<reference evidence="1 2" key="1">
    <citation type="submission" date="2020-08" db="EMBL/GenBank/DDBJ databases">
        <title>Genomic Encyclopedia of Type Strains, Phase IV (KMG-IV): sequencing the most valuable type-strain genomes for metagenomic binning, comparative biology and taxonomic classification.</title>
        <authorList>
            <person name="Goeker M."/>
        </authorList>
    </citation>
    <scope>NUCLEOTIDE SEQUENCE [LARGE SCALE GENOMIC DNA]</scope>
    <source>
        <strain evidence="1 2">DSM 27471</strain>
    </source>
</reference>
<evidence type="ECO:0000313" key="1">
    <source>
        <dbReference type="EMBL" id="MBB3187759.1"/>
    </source>
</evidence>